<protein>
    <submittedName>
        <fullName evidence="7">FMN hydroxy acid dehydrogenase domain-containing protein</fullName>
    </submittedName>
</protein>
<feature type="domain" description="FMN hydroxy acid dehydrogenase" evidence="5">
    <location>
        <begin position="1"/>
        <end position="168"/>
    </location>
</feature>
<keyword evidence="6" id="KW-1185">Reference proteome</keyword>
<sequence length="245" mass="26903">MAHPDGEIATVQAAGETGTLMICSTLATTSLENVAKSAPEGTVLWYQLYVYKNRQLTESLVKRAVASGYSALVLTVDAPSMGRRRADERNGFELPHHLRMANFDSNLFAKTREGSVGSSGFNKYALSLLDASLDWSRPAMKKALEVGVAGIVVSNHGGRQVDHCAATLQEEASGFLFKKLHQQKQSVIFATKHLDAKRGPANSKGHLTTHPDYQKKFNNMKKAEKTEEEAMKQEITRVVVKIKAE</sequence>
<evidence type="ECO:0000256" key="3">
    <source>
        <dbReference type="ARBA" id="ARBA00029325"/>
    </source>
</evidence>
<accession>A0A915DPM9</accession>
<dbReference type="PROSITE" id="PS00557">
    <property type="entry name" value="FMN_HYDROXY_ACID_DH_1"/>
    <property type="match status" value="1"/>
</dbReference>
<dbReference type="InterPro" id="IPR008259">
    <property type="entry name" value="FMN_hydac_DH_AS"/>
</dbReference>
<dbReference type="SUPFAM" id="SSF51395">
    <property type="entry name" value="FMN-linked oxidoreductases"/>
    <property type="match status" value="1"/>
</dbReference>
<comment type="catalytic activity">
    <reaction evidence="4">
        <text>2-hydroxyoctanoate + O2 = 2-oxooctanoate + H2O2</text>
        <dbReference type="Rhea" id="RHEA:67940"/>
        <dbReference type="ChEBI" id="CHEBI:15379"/>
        <dbReference type="ChEBI" id="CHEBI:16240"/>
        <dbReference type="ChEBI" id="CHEBI:133514"/>
        <dbReference type="ChEBI" id="CHEBI:176689"/>
    </reaction>
    <physiologicalReaction direction="left-to-right" evidence="4">
        <dbReference type="Rhea" id="RHEA:67941"/>
    </physiologicalReaction>
</comment>
<comment type="catalytic activity">
    <reaction evidence="3">
        <text>a (2S)-2-hydroxycarboxylate + O2 = a 2-oxocarboxylate + H2O2</text>
        <dbReference type="Rhea" id="RHEA:16789"/>
        <dbReference type="ChEBI" id="CHEBI:15379"/>
        <dbReference type="ChEBI" id="CHEBI:16240"/>
        <dbReference type="ChEBI" id="CHEBI:35179"/>
        <dbReference type="ChEBI" id="CHEBI:58123"/>
        <dbReference type="EC" id="1.1.3.15"/>
    </reaction>
    <physiologicalReaction direction="left-to-right" evidence="3">
        <dbReference type="Rhea" id="RHEA:16790"/>
    </physiologicalReaction>
</comment>
<dbReference type="PROSITE" id="PS51349">
    <property type="entry name" value="FMN_HYDROXY_ACID_DH_2"/>
    <property type="match status" value="1"/>
</dbReference>
<keyword evidence="2" id="KW-0560">Oxidoreductase</keyword>
<dbReference type="Pfam" id="PF01070">
    <property type="entry name" value="FMN_dh"/>
    <property type="match status" value="2"/>
</dbReference>
<evidence type="ECO:0000256" key="1">
    <source>
        <dbReference type="ARBA" id="ARBA00001917"/>
    </source>
</evidence>
<evidence type="ECO:0000313" key="7">
    <source>
        <dbReference type="WBParaSite" id="jg22294"/>
    </source>
</evidence>
<dbReference type="GO" id="GO:0003973">
    <property type="term" value="F:(S)-2-hydroxy-acid oxidase activity"/>
    <property type="evidence" value="ECO:0007669"/>
    <property type="project" value="UniProtKB-EC"/>
</dbReference>
<dbReference type="AlphaFoldDB" id="A0A915DPM9"/>
<reference evidence="7" key="1">
    <citation type="submission" date="2022-11" db="UniProtKB">
        <authorList>
            <consortium name="WormBaseParasite"/>
        </authorList>
    </citation>
    <scope>IDENTIFICATION</scope>
</reference>
<evidence type="ECO:0000256" key="2">
    <source>
        <dbReference type="ARBA" id="ARBA00023002"/>
    </source>
</evidence>
<dbReference type="InterPro" id="IPR013785">
    <property type="entry name" value="Aldolase_TIM"/>
</dbReference>
<evidence type="ECO:0000256" key="4">
    <source>
        <dbReference type="ARBA" id="ARBA00029327"/>
    </source>
</evidence>
<dbReference type="GO" id="GO:0005777">
    <property type="term" value="C:peroxisome"/>
    <property type="evidence" value="ECO:0007669"/>
    <property type="project" value="UniProtKB-ARBA"/>
</dbReference>
<dbReference type="Gene3D" id="3.20.20.70">
    <property type="entry name" value="Aldolase class I"/>
    <property type="match status" value="2"/>
</dbReference>
<evidence type="ECO:0000259" key="5">
    <source>
        <dbReference type="PROSITE" id="PS51349"/>
    </source>
</evidence>
<dbReference type="Proteomes" id="UP000887574">
    <property type="component" value="Unplaced"/>
</dbReference>
<comment type="cofactor">
    <cofactor evidence="1">
        <name>FMN</name>
        <dbReference type="ChEBI" id="CHEBI:58210"/>
    </cofactor>
</comment>
<dbReference type="PANTHER" id="PTHR10578">
    <property type="entry name" value="S -2-HYDROXY-ACID OXIDASE-RELATED"/>
    <property type="match status" value="1"/>
</dbReference>
<dbReference type="InterPro" id="IPR000262">
    <property type="entry name" value="FMN-dep_DH"/>
</dbReference>
<dbReference type="InterPro" id="IPR037396">
    <property type="entry name" value="FMN_HAD"/>
</dbReference>
<evidence type="ECO:0000313" key="6">
    <source>
        <dbReference type="Proteomes" id="UP000887574"/>
    </source>
</evidence>
<proteinExistence type="predicted"/>
<dbReference type="PANTHER" id="PTHR10578:SF149">
    <property type="entry name" value="2-HYDROXYACID OXIDASE 2"/>
    <property type="match status" value="1"/>
</dbReference>
<organism evidence="6 7">
    <name type="scientific">Ditylenchus dipsaci</name>
    <dbReference type="NCBI Taxonomy" id="166011"/>
    <lineage>
        <taxon>Eukaryota</taxon>
        <taxon>Metazoa</taxon>
        <taxon>Ecdysozoa</taxon>
        <taxon>Nematoda</taxon>
        <taxon>Chromadorea</taxon>
        <taxon>Rhabditida</taxon>
        <taxon>Tylenchina</taxon>
        <taxon>Tylenchomorpha</taxon>
        <taxon>Sphaerularioidea</taxon>
        <taxon>Anguinidae</taxon>
        <taxon>Anguininae</taxon>
        <taxon>Ditylenchus</taxon>
    </lineage>
</organism>
<name>A0A915DPM9_9BILA</name>
<dbReference type="WBParaSite" id="jg22294">
    <property type="protein sequence ID" value="jg22294"/>
    <property type="gene ID" value="jg22294"/>
</dbReference>